<organism evidence="1 2">
    <name type="scientific">Thetidibacter halocola</name>
    <dbReference type="NCBI Taxonomy" id="2827239"/>
    <lineage>
        <taxon>Bacteria</taxon>
        <taxon>Pseudomonadati</taxon>
        <taxon>Pseudomonadota</taxon>
        <taxon>Alphaproteobacteria</taxon>
        <taxon>Rhodobacterales</taxon>
        <taxon>Roseobacteraceae</taxon>
        <taxon>Thetidibacter</taxon>
    </lineage>
</organism>
<reference evidence="1" key="1">
    <citation type="submission" date="2021-04" db="EMBL/GenBank/DDBJ databases">
        <authorList>
            <person name="Yoon J."/>
        </authorList>
    </citation>
    <scope>NUCLEOTIDE SEQUENCE</scope>
    <source>
        <strain evidence="1">KMU-90</strain>
    </source>
</reference>
<dbReference type="EMBL" id="JAGTUU010000003">
    <property type="protein sequence ID" value="MBS0124341.1"/>
    <property type="molecule type" value="Genomic_DNA"/>
</dbReference>
<protein>
    <submittedName>
        <fullName evidence="1">Uncharacterized protein</fullName>
    </submittedName>
</protein>
<proteinExistence type="predicted"/>
<accession>A0A8J7WEP4</accession>
<sequence>MQFETPGTILFWTSEGPRAVEADRRTECNVAAARLVVAGRARYPDLVNAADAGPLLTSISARVADDIAGDTVLLSVHPGRRLGVGPTVLFGHAAQRAGTRGAGRAASTFHATLEQLWLPWALRPKDVPGGTFPGSAKAWLCGERGN</sequence>
<comment type="caution">
    <text evidence="1">The sequence shown here is derived from an EMBL/GenBank/DDBJ whole genome shotgun (WGS) entry which is preliminary data.</text>
</comment>
<name>A0A8J7WEP4_9RHOB</name>
<dbReference type="AlphaFoldDB" id="A0A8J7WEP4"/>
<evidence type="ECO:0000313" key="1">
    <source>
        <dbReference type="EMBL" id="MBS0124341.1"/>
    </source>
</evidence>
<dbReference type="Proteomes" id="UP000681356">
    <property type="component" value="Unassembled WGS sequence"/>
</dbReference>
<gene>
    <name evidence="1" type="ORF">KB874_09345</name>
</gene>
<evidence type="ECO:0000313" key="2">
    <source>
        <dbReference type="Proteomes" id="UP000681356"/>
    </source>
</evidence>
<keyword evidence="2" id="KW-1185">Reference proteome</keyword>